<evidence type="ECO:0000313" key="2">
    <source>
        <dbReference type="Proteomes" id="UP000028681"/>
    </source>
</evidence>
<dbReference type="AlphaFoldDB" id="A0A076LMQ5"/>
<evidence type="ECO:0000313" key="1">
    <source>
        <dbReference type="EMBL" id="AIJ09785.1"/>
    </source>
</evidence>
<sequence length="42" mass="5010">MESKGVLNPQLEEEYNIILMLRYSLSFPFSIYYHSIDSIRVI</sequence>
<protein>
    <submittedName>
        <fullName evidence="1">Uncharacterized protein</fullName>
    </submittedName>
</protein>
<accession>A0A076LMQ5</accession>
<dbReference type="KEGG" id="ete:ETEE_3363"/>
<reference evidence="1 2" key="1">
    <citation type="journal article" date="2012" name="PLoS ONE">
        <title>Edwardsiella comparative phylogenomics reveal the new intra/inter-species taxonomic relationships, virulence evolution and niche adaptation mechanisms.</title>
        <authorList>
            <person name="Yang M."/>
            <person name="Lv Y."/>
            <person name="Xiao J."/>
            <person name="Wu H."/>
            <person name="Zheng H."/>
            <person name="Liu Q."/>
            <person name="Zhang Y."/>
            <person name="Wang Q."/>
        </authorList>
    </citation>
    <scope>NUCLEOTIDE SEQUENCE [LARGE SCALE GENOMIC DNA]</scope>
    <source>
        <strain evidence="2">080813</strain>
    </source>
</reference>
<dbReference type="EMBL" id="CP006664">
    <property type="protein sequence ID" value="AIJ09785.1"/>
    <property type="molecule type" value="Genomic_DNA"/>
</dbReference>
<name>A0A076LMQ5_9GAMM</name>
<dbReference type="Proteomes" id="UP000028681">
    <property type="component" value="Chromosome"/>
</dbReference>
<proteinExistence type="predicted"/>
<organism evidence="1 2">
    <name type="scientific">Edwardsiella anguillarum ET080813</name>
    <dbReference type="NCBI Taxonomy" id="667120"/>
    <lineage>
        <taxon>Bacteria</taxon>
        <taxon>Pseudomonadati</taxon>
        <taxon>Pseudomonadota</taxon>
        <taxon>Gammaproteobacteria</taxon>
        <taxon>Enterobacterales</taxon>
        <taxon>Hafniaceae</taxon>
        <taxon>Edwardsiella</taxon>
    </lineage>
</organism>
<dbReference type="HOGENOM" id="CLU_3250753_0_0_6"/>
<gene>
    <name evidence="1" type="ORF">ETEE_3363</name>
</gene>